<evidence type="ECO:0000313" key="3">
    <source>
        <dbReference type="EMBL" id="KAA8485326.1"/>
    </source>
</evidence>
<evidence type="ECO:0000313" key="4">
    <source>
        <dbReference type="EMBL" id="RXF70024.1"/>
    </source>
</evidence>
<protein>
    <submittedName>
        <fullName evidence="4">Sugar transporter</fullName>
    </submittedName>
</protein>
<feature type="domain" description="Thiol:disulfide interchange protein DsbD N-terminal" evidence="2">
    <location>
        <begin position="32"/>
        <end position="143"/>
    </location>
</feature>
<dbReference type="GO" id="GO:0015035">
    <property type="term" value="F:protein-disulfide reductase activity"/>
    <property type="evidence" value="ECO:0007669"/>
    <property type="project" value="TreeGrafter"/>
</dbReference>
<feature type="signal peptide" evidence="1">
    <location>
        <begin position="1"/>
        <end position="19"/>
    </location>
</feature>
<proteinExistence type="predicted"/>
<dbReference type="InterPro" id="IPR036929">
    <property type="entry name" value="DsbDN_sf"/>
</dbReference>
<keyword evidence="6" id="KW-1185">Reference proteome</keyword>
<evidence type="ECO:0000313" key="6">
    <source>
        <dbReference type="Proteomes" id="UP000322918"/>
    </source>
</evidence>
<dbReference type="PANTHER" id="PTHR32234:SF0">
    <property type="entry name" value="THIOL:DISULFIDE INTERCHANGE PROTEIN DSBD"/>
    <property type="match status" value="1"/>
</dbReference>
<dbReference type="Gene3D" id="2.60.40.1250">
    <property type="entry name" value="Thiol:disulfide interchange protein DsbD, N-terminal domain"/>
    <property type="match status" value="1"/>
</dbReference>
<dbReference type="PANTHER" id="PTHR32234">
    <property type="entry name" value="THIOL:DISULFIDE INTERCHANGE PROTEIN DSBD"/>
    <property type="match status" value="1"/>
</dbReference>
<dbReference type="Pfam" id="PF11412">
    <property type="entry name" value="DsbD_N"/>
    <property type="match status" value="1"/>
</dbReference>
<evidence type="ECO:0000259" key="2">
    <source>
        <dbReference type="Pfam" id="PF11412"/>
    </source>
</evidence>
<dbReference type="EMBL" id="VWNE01000005">
    <property type="protein sequence ID" value="KAA8485326.1"/>
    <property type="molecule type" value="Genomic_DNA"/>
</dbReference>
<dbReference type="OrthoDB" id="767251at2"/>
<evidence type="ECO:0000313" key="5">
    <source>
        <dbReference type="Proteomes" id="UP000290848"/>
    </source>
</evidence>
<keyword evidence="4" id="KW-0762">Sugar transport</keyword>
<name>A0A4Q0MA37_9SPHI</name>
<dbReference type="Proteomes" id="UP000290848">
    <property type="component" value="Unassembled WGS sequence"/>
</dbReference>
<keyword evidence="1" id="KW-0732">Signal</keyword>
<keyword evidence="4" id="KW-0813">Transport</keyword>
<dbReference type="AlphaFoldDB" id="A0A4Q0MA37"/>
<reference evidence="4 5" key="1">
    <citation type="submission" date="2018-12" db="EMBL/GenBank/DDBJ databases">
        <title>The Draft Genome Sequence of the Soil Bacterium Pedobacter tournemirensis R1.</title>
        <authorList>
            <person name="He J."/>
        </authorList>
    </citation>
    <scope>NUCLEOTIDE SEQUENCE [LARGE SCALE GENOMIC DNA]</scope>
    <source>
        <strain evidence="4 5">R1</strain>
    </source>
</reference>
<reference evidence="3 6" key="2">
    <citation type="submission" date="2019-09" db="EMBL/GenBank/DDBJ databases">
        <title>Pararcticibacter amylolyticus gen. nov., sp. nov., isolated from a rottenly hemp rope, and reclassification of Pedobacter tournemirensis as Pararcticibacter tournemirensis comb. nov.</title>
        <authorList>
            <person name="Cai Y."/>
        </authorList>
    </citation>
    <scope>NUCLEOTIDE SEQUENCE [LARGE SCALE GENOMIC DNA]</scope>
    <source>
        <strain evidence="3 6">TF5-37.2-LB10</strain>
    </source>
</reference>
<dbReference type="InterPro" id="IPR028250">
    <property type="entry name" value="DsbDN"/>
</dbReference>
<dbReference type="EMBL" id="RXOC01000005">
    <property type="protein sequence ID" value="RXF70024.1"/>
    <property type="molecule type" value="Genomic_DNA"/>
</dbReference>
<dbReference type="Proteomes" id="UP000322918">
    <property type="component" value="Unassembled WGS sequence"/>
</dbReference>
<organism evidence="4 5">
    <name type="scientific">Arcticibacter tournemirensis</name>
    <dbReference type="NCBI Taxonomy" id="699437"/>
    <lineage>
        <taxon>Bacteria</taxon>
        <taxon>Pseudomonadati</taxon>
        <taxon>Bacteroidota</taxon>
        <taxon>Sphingobacteriia</taxon>
        <taxon>Sphingobacteriales</taxon>
        <taxon>Sphingobacteriaceae</taxon>
        <taxon>Arcticibacter</taxon>
    </lineage>
</organism>
<comment type="caution">
    <text evidence="4">The sequence shown here is derived from an EMBL/GenBank/DDBJ whole genome shotgun (WGS) entry which is preliminary data.</text>
</comment>
<evidence type="ECO:0000256" key="1">
    <source>
        <dbReference type="SAM" id="SignalP"/>
    </source>
</evidence>
<sequence length="148" mass="16571">MRKIVLFVLVGLLSSTLHAQILKPVKWSYAAKRVSKTEAVVLIKATIENGWHIYSQHVGEGGPIPTSFTFSPSKTYTVQGKTIEPKPVSKFEKTFNMNVSYFEKSVVFQQRVKLNAAQAAVKGKLEFMACDDHQCLPPEEVEFSIPVK</sequence>
<accession>A0A4Q0MA37</accession>
<feature type="chain" id="PRO_5044607741" evidence="1">
    <location>
        <begin position="20"/>
        <end position="148"/>
    </location>
</feature>
<dbReference type="GO" id="GO:0045454">
    <property type="term" value="P:cell redox homeostasis"/>
    <property type="evidence" value="ECO:0007669"/>
    <property type="project" value="TreeGrafter"/>
</dbReference>
<dbReference type="RefSeq" id="WP_128769097.1">
    <property type="nucleotide sequence ID" value="NZ_RXOC01000005.1"/>
</dbReference>
<gene>
    <name evidence="4" type="ORF">EKH83_09035</name>
    <name evidence="3" type="ORF">F1649_04190</name>
</gene>